<feature type="region of interest" description="Disordered" evidence="2">
    <location>
        <begin position="176"/>
        <end position="199"/>
    </location>
</feature>
<dbReference type="GO" id="GO:0003723">
    <property type="term" value="F:RNA binding"/>
    <property type="evidence" value="ECO:0007669"/>
    <property type="project" value="UniProtKB-UniRule"/>
</dbReference>
<dbReference type="InterPro" id="IPR000504">
    <property type="entry name" value="RRM_dom"/>
</dbReference>
<evidence type="ECO:0000313" key="5">
    <source>
        <dbReference type="Proteomes" id="UP000026962"/>
    </source>
</evidence>
<name>A0A0E0L1K9_ORYPU</name>
<keyword evidence="5" id="KW-1185">Reference proteome</keyword>
<dbReference type="AlphaFoldDB" id="A0A0E0L1K9"/>
<dbReference type="PANTHER" id="PTHR33070:SF89">
    <property type="entry name" value="EXPRESSED PROTEIN"/>
    <property type="match status" value="1"/>
</dbReference>
<dbReference type="Gramene" id="OPUNC05G11730.1">
    <property type="protein sequence ID" value="OPUNC05G11730.1"/>
    <property type="gene ID" value="OPUNC05G11730"/>
</dbReference>
<dbReference type="OMA" id="WHPRARS"/>
<dbReference type="GO" id="GO:0048364">
    <property type="term" value="P:root development"/>
    <property type="evidence" value="ECO:0007669"/>
    <property type="project" value="InterPro"/>
</dbReference>
<dbReference type="STRING" id="4537.A0A0E0L1K9"/>
<dbReference type="eggNOG" id="KOG0105">
    <property type="taxonomic scope" value="Eukaryota"/>
</dbReference>
<feature type="domain" description="RRM" evidence="3">
    <location>
        <begin position="7"/>
        <end position="66"/>
    </location>
</feature>
<accession>A0A0E0L1K9</accession>
<dbReference type="PANTHER" id="PTHR33070">
    <property type="entry name" value="OS06G0725500 PROTEIN"/>
    <property type="match status" value="1"/>
</dbReference>
<evidence type="ECO:0000256" key="1">
    <source>
        <dbReference type="PROSITE-ProRule" id="PRU00176"/>
    </source>
</evidence>
<reference evidence="4" key="1">
    <citation type="submission" date="2015-04" db="UniProtKB">
        <authorList>
            <consortium name="EnsemblPlants"/>
        </authorList>
    </citation>
    <scope>IDENTIFICATION</scope>
</reference>
<dbReference type="Pfam" id="PF03087">
    <property type="entry name" value="BPS1"/>
    <property type="match status" value="1"/>
</dbReference>
<dbReference type="PROSITE" id="PS50102">
    <property type="entry name" value="RRM"/>
    <property type="match status" value="1"/>
</dbReference>
<dbReference type="Pfam" id="PF00076">
    <property type="entry name" value="RRM_1"/>
    <property type="match status" value="1"/>
</dbReference>
<evidence type="ECO:0000256" key="2">
    <source>
        <dbReference type="SAM" id="MobiDB-lite"/>
    </source>
</evidence>
<evidence type="ECO:0000259" key="3">
    <source>
        <dbReference type="PROSITE" id="PS50102"/>
    </source>
</evidence>
<dbReference type="GO" id="GO:0048367">
    <property type="term" value="P:shoot system development"/>
    <property type="evidence" value="ECO:0007669"/>
    <property type="project" value="InterPro"/>
</dbReference>
<proteinExistence type="predicted"/>
<reference evidence="4" key="2">
    <citation type="submission" date="2018-05" db="EMBL/GenBank/DDBJ databases">
        <title>OpunRS2 (Oryza punctata Reference Sequence Version 2).</title>
        <authorList>
            <person name="Zhang J."/>
            <person name="Kudrna D."/>
            <person name="Lee S."/>
            <person name="Talag J."/>
            <person name="Welchert J."/>
            <person name="Wing R.A."/>
        </authorList>
    </citation>
    <scope>NUCLEOTIDE SEQUENCE [LARGE SCALE GENOMIC DNA]</scope>
</reference>
<sequence>MSRRNSRTIYVGNLPGDIREREVEDLFYKYGRIVDIDLKIPPRPPGYAFVERSHLEEAAVSLKKIDRCLLLSCQPAEGALAPGPSAARRWHPRARSWSAAAARFSGVDGDGRCDGLALVEDVLAVLGEMLELPQAAEAIHRAGVDCERALDGFLVLADAFGTFELVVLALGRARRSSARTGGPRGSCAASPPAHAGGCDSMGKQENTFAKFFEHGNGSIQPSAVRRTPAAAVRPASDADGEVVGVVAEAAAVTVAAAEAIFLRCVAMSRDVPVMVRTAASHKWLTRLGVKLVAKKAASPEMAPAPALERLEELEECISEMESGSEKVFRRLLQTRVSLLNIHNPL</sequence>
<dbReference type="SMART" id="SM00360">
    <property type="entry name" value="RRM"/>
    <property type="match status" value="1"/>
</dbReference>
<evidence type="ECO:0000313" key="4">
    <source>
        <dbReference type="EnsemblPlants" id="OPUNC05G11730.1"/>
    </source>
</evidence>
<dbReference type="InterPro" id="IPR012677">
    <property type="entry name" value="Nucleotide-bd_a/b_plait_sf"/>
</dbReference>
<dbReference type="InterPro" id="IPR004320">
    <property type="entry name" value="BPS1_pln"/>
</dbReference>
<dbReference type="InterPro" id="IPR035979">
    <property type="entry name" value="RBD_domain_sf"/>
</dbReference>
<keyword evidence="1" id="KW-0694">RNA-binding</keyword>
<dbReference type="Proteomes" id="UP000026962">
    <property type="component" value="Chromosome 5"/>
</dbReference>
<protein>
    <recommendedName>
        <fullName evidence="3">RRM domain-containing protein</fullName>
    </recommendedName>
</protein>
<dbReference type="EnsemblPlants" id="OPUNC05G11730.1">
    <property type="protein sequence ID" value="OPUNC05G11730.1"/>
    <property type="gene ID" value="OPUNC05G11730"/>
</dbReference>
<dbReference type="SUPFAM" id="SSF54928">
    <property type="entry name" value="RNA-binding domain, RBD"/>
    <property type="match status" value="1"/>
</dbReference>
<dbReference type="Gene3D" id="3.30.70.330">
    <property type="match status" value="1"/>
</dbReference>
<organism evidence="4">
    <name type="scientific">Oryza punctata</name>
    <name type="common">Red rice</name>
    <dbReference type="NCBI Taxonomy" id="4537"/>
    <lineage>
        <taxon>Eukaryota</taxon>
        <taxon>Viridiplantae</taxon>
        <taxon>Streptophyta</taxon>
        <taxon>Embryophyta</taxon>
        <taxon>Tracheophyta</taxon>
        <taxon>Spermatophyta</taxon>
        <taxon>Magnoliopsida</taxon>
        <taxon>Liliopsida</taxon>
        <taxon>Poales</taxon>
        <taxon>Poaceae</taxon>
        <taxon>BOP clade</taxon>
        <taxon>Oryzoideae</taxon>
        <taxon>Oryzeae</taxon>
        <taxon>Oryzinae</taxon>
        <taxon>Oryza</taxon>
    </lineage>
</organism>